<evidence type="ECO:0000313" key="10">
    <source>
        <dbReference type="EMBL" id="OGD95874.1"/>
    </source>
</evidence>
<comment type="subcellular location">
    <subcellularLocation>
        <location evidence="1">Cell membrane</location>
        <topology evidence="1">Multi-pass membrane protein</topology>
    </subcellularLocation>
</comment>
<dbReference type="GO" id="GO:0016763">
    <property type="term" value="F:pentosyltransferase activity"/>
    <property type="evidence" value="ECO:0007669"/>
    <property type="project" value="TreeGrafter"/>
</dbReference>
<keyword evidence="4" id="KW-0808">Transferase</keyword>
<dbReference type="GO" id="GO:0005886">
    <property type="term" value="C:plasma membrane"/>
    <property type="evidence" value="ECO:0007669"/>
    <property type="project" value="UniProtKB-SubCell"/>
</dbReference>
<evidence type="ECO:0000259" key="9">
    <source>
        <dbReference type="Pfam" id="PF13231"/>
    </source>
</evidence>
<organism evidence="10 11">
    <name type="scientific">Candidatus Curtissbacteria bacterium RIFCSPHIGHO2_12_FULL_38_9b</name>
    <dbReference type="NCBI Taxonomy" id="1797720"/>
    <lineage>
        <taxon>Bacteria</taxon>
        <taxon>Candidatus Curtissiibacteriota</taxon>
    </lineage>
</organism>
<feature type="transmembrane region" description="Helical" evidence="8">
    <location>
        <begin position="120"/>
        <end position="137"/>
    </location>
</feature>
<evidence type="ECO:0000256" key="8">
    <source>
        <dbReference type="SAM" id="Phobius"/>
    </source>
</evidence>
<feature type="transmembrane region" description="Helical" evidence="8">
    <location>
        <begin position="170"/>
        <end position="187"/>
    </location>
</feature>
<keyword evidence="6 8" id="KW-1133">Transmembrane helix</keyword>
<accession>A0A1F5GVM8</accession>
<feature type="transmembrane region" description="Helical" evidence="8">
    <location>
        <begin position="199"/>
        <end position="221"/>
    </location>
</feature>
<feature type="transmembrane region" description="Helical" evidence="8">
    <location>
        <begin position="304"/>
        <end position="322"/>
    </location>
</feature>
<comment type="caution">
    <text evidence="10">The sequence shown here is derived from an EMBL/GenBank/DDBJ whole genome shotgun (WGS) entry which is preliminary data.</text>
</comment>
<keyword evidence="3" id="KW-0328">Glycosyltransferase</keyword>
<keyword evidence="5 8" id="KW-0812">Transmembrane</keyword>
<dbReference type="InterPro" id="IPR038731">
    <property type="entry name" value="RgtA/B/C-like"/>
</dbReference>
<proteinExistence type="predicted"/>
<evidence type="ECO:0000256" key="7">
    <source>
        <dbReference type="ARBA" id="ARBA00023136"/>
    </source>
</evidence>
<dbReference type="InterPro" id="IPR050297">
    <property type="entry name" value="LipidA_mod_glycosyltrf_83"/>
</dbReference>
<dbReference type="PANTHER" id="PTHR33908">
    <property type="entry name" value="MANNOSYLTRANSFERASE YKCB-RELATED"/>
    <property type="match status" value="1"/>
</dbReference>
<feature type="domain" description="Glycosyltransferase RgtA/B/C/D-like" evidence="9">
    <location>
        <begin position="48"/>
        <end position="195"/>
    </location>
</feature>
<feature type="transmembrane region" description="Helical" evidence="8">
    <location>
        <begin position="67"/>
        <end position="86"/>
    </location>
</feature>
<sequence>MFLLIFVRFINLNKIPIFIDEQAHLRMGEVSLNGFGNLFSSLSYRIFPVVPWILGISQILFGNVVNYLVLGRAFMVIADILSALFVYMIGKEIFDRKYGILAAIVYLSLPLNFFHSRLVLLEPITFMFFIGALYFFIKNRSKNYGKLPLAQSGLIGSFLALSFLSKPTALVLFTAFPIIFINSWVNTKTKSIAQIAKDLLPILLIVCVGLAITIPVTFSVWSKFSDLLVWNNPASILPIFKKNLWLTWWWLKAYITMPIIALSLLATIFSLLSKMWRISWIYLWFGAIVILNSLLAIFFFPRHLYFLAFPISLLTAYILYELSKRTSQFIWIPFIFFFLVIAWKVDFQIVANPQIAPIALEDKQQFFEDWTSGVGLDGVSSQLQKISRDKKILVFTEADESFGWALTHLYNIGNTTIIESEMLNDRRSMLNLPKKDNIYVVLNREPDPPQGWPLELVGAYPKHTERRYIKIYKYQ</sequence>
<evidence type="ECO:0000256" key="6">
    <source>
        <dbReference type="ARBA" id="ARBA00022989"/>
    </source>
</evidence>
<name>A0A1F5GVM8_9BACT</name>
<dbReference type="Pfam" id="PF13231">
    <property type="entry name" value="PMT_2"/>
    <property type="match status" value="1"/>
</dbReference>
<evidence type="ECO:0000256" key="2">
    <source>
        <dbReference type="ARBA" id="ARBA00022475"/>
    </source>
</evidence>
<gene>
    <name evidence="10" type="ORF">A3F02_00025</name>
</gene>
<evidence type="ECO:0000256" key="3">
    <source>
        <dbReference type="ARBA" id="ARBA00022676"/>
    </source>
</evidence>
<dbReference type="EMBL" id="MFBJ01000041">
    <property type="protein sequence ID" value="OGD95874.1"/>
    <property type="molecule type" value="Genomic_DNA"/>
</dbReference>
<dbReference type="GO" id="GO:0009103">
    <property type="term" value="P:lipopolysaccharide biosynthetic process"/>
    <property type="evidence" value="ECO:0007669"/>
    <property type="project" value="UniProtKB-ARBA"/>
</dbReference>
<dbReference type="Proteomes" id="UP000176666">
    <property type="component" value="Unassembled WGS sequence"/>
</dbReference>
<dbReference type="PANTHER" id="PTHR33908:SF11">
    <property type="entry name" value="MEMBRANE PROTEIN"/>
    <property type="match status" value="1"/>
</dbReference>
<keyword evidence="7 8" id="KW-0472">Membrane</keyword>
<keyword evidence="2" id="KW-1003">Cell membrane</keyword>
<dbReference type="AlphaFoldDB" id="A0A1F5GVM8"/>
<feature type="transmembrane region" description="Helical" evidence="8">
    <location>
        <begin position="329"/>
        <end position="345"/>
    </location>
</feature>
<reference evidence="10 11" key="1">
    <citation type="journal article" date="2016" name="Nat. Commun.">
        <title>Thousands of microbial genomes shed light on interconnected biogeochemical processes in an aquifer system.</title>
        <authorList>
            <person name="Anantharaman K."/>
            <person name="Brown C.T."/>
            <person name="Hug L.A."/>
            <person name="Sharon I."/>
            <person name="Castelle C.J."/>
            <person name="Probst A.J."/>
            <person name="Thomas B.C."/>
            <person name="Singh A."/>
            <person name="Wilkins M.J."/>
            <person name="Karaoz U."/>
            <person name="Brodie E.L."/>
            <person name="Williams K.H."/>
            <person name="Hubbard S.S."/>
            <person name="Banfield J.F."/>
        </authorList>
    </citation>
    <scope>NUCLEOTIDE SEQUENCE [LARGE SCALE GENOMIC DNA]</scope>
</reference>
<evidence type="ECO:0000256" key="5">
    <source>
        <dbReference type="ARBA" id="ARBA00022692"/>
    </source>
</evidence>
<protein>
    <recommendedName>
        <fullName evidence="9">Glycosyltransferase RgtA/B/C/D-like domain-containing protein</fullName>
    </recommendedName>
</protein>
<feature type="transmembrane region" description="Helical" evidence="8">
    <location>
        <begin position="42"/>
        <end position="61"/>
    </location>
</feature>
<feature type="transmembrane region" description="Helical" evidence="8">
    <location>
        <begin position="144"/>
        <end position="164"/>
    </location>
</feature>
<evidence type="ECO:0000256" key="4">
    <source>
        <dbReference type="ARBA" id="ARBA00022679"/>
    </source>
</evidence>
<evidence type="ECO:0000256" key="1">
    <source>
        <dbReference type="ARBA" id="ARBA00004651"/>
    </source>
</evidence>
<feature type="transmembrane region" description="Helical" evidence="8">
    <location>
        <begin position="279"/>
        <end position="298"/>
    </location>
</feature>
<evidence type="ECO:0000313" key="11">
    <source>
        <dbReference type="Proteomes" id="UP000176666"/>
    </source>
</evidence>
<feature type="transmembrane region" description="Helical" evidence="8">
    <location>
        <begin position="248"/>
        <end position="272"/>
    </location>
</feature>